<evidence type="ECO:0000259" key="2">
    <source>
        <dbReference type="Pfam" id="PF04892"/>
    </source>
</evidence>
<dbReference type="RefSeq" id="WP_349138788.1">
    <property type="nucleotide sequence ID" value="NZ_JBBMFT010000001.1"/>
</dbReference>
<evidence type="ECO:0000256" key="1">
    <source>
        <dbReference type="SAM" id="Phobius"/>
    </source>
</evidence>
<reference evidence="3 4" key="1">
    <citation type="submission" date="2024-03" db="EMBL/GenBank/DDBJ databases">
        <title>Human intestinal bacterial collection.</title>
        <authorList>
            <person name="Pauvert C."/>
            <person name="Hitch T.C.A."/>
            <person name="Clavel T."/>
        </authorList>
    </citation>
    <scope>NUCLEOTIDE SEQUENCE [LARGE SCALE GENOMIC DNA]</scope>
    <source>
        <strain evidence="3 4">CLA-AP-H34</strain>
    </source>
</reference>
<feature type="transmembrane region" description="Helical" evidence="1">
    <location>
        <begin position="181"/>
        <end position="198"/>
    </location>
</feature>
<keyword evidence="4" id="KW-1185">Reference proteome</keyword>
<comment type="caution">
    <text evidence="3">The sequence shown here is derived from an EMBL/GenBank/DDBJ whole genome shotgun (WGS) entry which is preliminary data.</text>
</comment>
<dbReference type="PANTHER" id="PTHR36834">
    <property type="entry name" value="MEMBRANE PROTEIN-RELATED"/>
    <property type="match status" value="1"/>
</dbReference>
<organism evidence="3 4">
    <name type="scientific">Flavonifractor hominis</name>
    <dbReference type="NCBI Taxonomy" id="3133178"/>
    <lineage>
        <taxon>Bacteria</taxon>
        <taxon>Bacillati</taxon>
        <taxon>Bacillota</taxon>
        <taxon>Clostridia</taxon>
        <taxon>Eubacteriales</taxon>
        <taxon>Oscillospiraceae</taxon>
        <taxon>Flavonifractor</taxon>
    </lineage>
</organism>
<dbReference type="InterPro" id="IPR006976">
    <property type="entry name" value="VanZ-like"/>
</dbReference>
<dbReference type="Proteomes" id="UP001440599">
    <property type="component" value="Unassembled WGS sequence"/>
</dbReference>
<feature type="transmembrane region" description="Helical" evidence="1">
    <location>
        <begin position="20"/>
        <end position="37"/>
    </location>
</feature>
<name>A0ABV1ENB2_9FIRM</name>
<feature type="domain" description="VanZ-like" evidence="2">
    <location>
        <begin position="90"/>
        <end position="198"/>
    </location>
</feature>
<proteinExistence type="predicted"/>
<dbReference type="Pfam" id="PF04892">
    <property type="entry name" value="VanZ"/>
    <property type="match status" value="1"/>
</dbReference>
<protein>
    <submittedName>
        <fullName evidence="3">VanZ family protein</fullName>
    </submittedName>
</protein>
<dbReference type="PANTHER" id="PTHR36834:SF1">
    <property type="entry name" value="INTEGRAL MEMBRANE PROTEIN"/>
    <property type="match status" value="1"/>
</dbReference>
<keyword evidence="1" id="KW-0812">Transmembrane</keyword>
<evidence type="ECO:0000313" key="4">
    <source>
        <dbReference type="Proteomes" id="UP001440599"/>
    </source>
</evidence>
<dbReference type="InterPro" id="IPR053150">
    <property type="entry name" value="Teicoplanin_resist-assoc"/>
</dbReference>
<keyword evidence="1" id="KW-0472">Membrane</keyword>
<gene>
    <name evidence="3" type="ORF">WMO45_01105</name>
</gene>
<evidence type="ECO:0000313" key="3">
    <source>
        <dbReference type="EMBL" id="MEQ2455106.1"/>
    </source>
</evidence>
<sequence>MLHTLLLFFQYEVLYYLREMLIVAVPAAVIFLCFWPYRRRALEAMGLRTTPWREVGLILFIMCLFGVLAVTLWPVYWVEDSPGLWGDVTLLVDRPSLWSNVNLVPFRMFGDYWQELTQGGIFFTILNFLGNLAVFVPLGFFPALLFRGATWRRSVLVGLATSTLVEIGQYFLMRTTDIDDIILNTVGALCGFWLYLLLSRLLPRFTQRFQVEVHHGRETRDPKPASGVGTGEL</sequence>
<accession>A0ABV1ENB2</accession>
<feature type="transmembrane region" description="Helical" evidence="1">
    <location>
        <begin position="57"/>
        <end position="76"/>
    </location>
</feature>
<keyword evidence="1" id="KW-1133">Transmembrane helix</keyword>
<feature type="transmembrane region" description="Helical" evidence="1">
    <location>
        <begin position="155"/>
        <end position="175"/>
    </location>
</feature>
<dbReference type="EMBL" id="JBBMFT010000001">
    <property type="protein sequence ID" value="MEQ2455106.1"/>
    <property type="molecule type" value="Genomic_DNA"/>
</dbReference>
<feature type="transmembrane region" description="Helical" evidence="1">
    <location>
        <begin position="121"/>
        <end position="146"/>
    </location>
</feature>